<dbReference type="Proteomes" id="UP000005408">
    <property type="component" value="Unassembled WGS sequence"/>
</dbReference>
<dbReference type="InterPro" id="IPR058913">
    <property type="entry name" value="Integrase_dom_put"/>
</dbReference>
<name>A0A8W8NNN4_MAGGI</name>
<dbReference type="AlphaFoldDB" id="A0A8W8NNN4"/>
<feature type="domain" description="Integrase core" evidence="1">
    <location>
        <begin position="19"/>
        <end position="136"/>
    </location>
</feature>
<evidence type="ECO:0000259" key="1">
    <source>
        <dbReference type="Pfam" id="PF24764"/>
    </source>
</evidence>
<reference evidence="2" key="1">
    <citation type="submission" date="2022-08" db="UniProtKB">
        <authorList>
            <consortium name="EnsemblMetazoa"/>
        </authorList>
    </citation>
    <scope>IDENTIFICATION</scope>
    <source>
        <strain evidence="2">05x7-T-G4-1.051#20</strain>
    </source>
</reference>
<evidence type="ECO:0000313" key="3">
    <source>
        <dbReference type="Proteomes" id="UP000005408"/>
    </source>
</evidence>
<protein>
    <recommendedName>
        <fullName evidence="1">Integrase core domain-containing protein</fullName>
    </recommendedName>
</protein>
<accession>A0A8W8NNN4</accession>
<proteinExistence type="predicted"/>
<dbReference type="PANTHER" id="PTHR46791">
    <property type="entry name" value="EXPRESSED PROTEIN"/>
    <property type="match status" value="1"/>
</dbReference>
<organism evidence="2 3">
    <name type="scientific">Magallana gigas</name>
    <name type="common">Pacific oyster</name>
    <name type="synonym">Crassostrea gigas</name>
    <dbReference type="NCBI Taxonomy" id="29159"/>
    <lineage>
        <taxon>Eukaryota</taxon>
        <taxon>Metazoa</taxon>
        <taxon>Spiralia</taxon>
        <taxon>Lophotrochozoa</taxon>
        <taxon>Mollusca</taxon>
        <taxon>Bivalvia</taxon>
        <taxon>Autobranchia</taxon>
        <taxon>Pteriomorphia</taxon>
        <taxon>Ostreida</taxon>
        <taxon>Ostreoidea</taxon>
        <taxon>Ostreidae</taxon>
        <taxon>Magallana</taxon>
    </lineage>
</organism>
<sequence length="227" mass="26143">MWLNVYHTSSNPRVIAGYYMETVTELLGCPQMVRGDMGTENGHIARMQSLLSGEESFLYGASMHNQRIESFWCTLRKECSQFWMDTLGSLKNRADFTVSAVDISLIQFCFTALVQRELDAVRAIWNSHRIRPSKNENVPHGRPTVMFSMPEIFHTKNFLKAVDQRDVNICMSECVFRGRSTCDPEMFELLLIYMTENNLSPPTTAREGLKLYEKLRTSVLNDLHPNM</sequence>
<dbReference type="EnsemblMetazoa" id="G832.1">
    <property type="protein sequence ID" value="G832.1:cds"/>
    <property type="gene ID" value="G832"/>
</dbReference>
<keyword evidence="3" id="KW-1185">Reference proteome</keyword>
<evidence type="ECO:0000313" key="2">
    <source>
        <dbReference type="EnsemblMetazoa" id="G832.1:cds"/>
    </source>
</evidence>
<dbReference type="PANTHER" id="PTHR46791:SF13">
    <property type="entry name" value="CLR5 DOMAIN-CONTAINING PROTEIN"/>
    <property type="match status" value="1"/>
</dbReference>
<dbReference type="Pfam" id="PF24764">
    <property type="entry name" value="rva_4"/>
    <property type="match status" value="1"/>
</dbReference>